<dbReference type="Proteomes" id="UP000401081">
    <property type="component" value="Unassembled WGS sequence"/>
</dbReference>
<sequence>MFILGLLRPSSPARSALKGSNVGEFGAIFRSLYVWQNMKPTAPVNGLRGAPRPPLQSPRPRGEIGASHCVRLRTPACGTAKLDVMSRFASARHPWRPDLVFPSPAHRFQAGTHRFQQYWRLFLTGKLQRYWRLLLAKKRKRHGWRLNRRSVAWRPGQPTGMWAEGAFYREVTSRPTRKPEGIS</sequence>
<organism evidence="1 2">
    <name type="scientific">Kluyvera cryocrescens</name>
    <name type="common">Kluyvera citrophila</name>
    <dbReference type="NCBI Taxonomy" id="580"/>
    <lineage>
        <taxon>Bacteria</taxon>
        <taxon>Pseudomonadati</taxon>
        <taxon>Pseudomonadota</taxon>
        <taxon>Gammaproteobacteria</taxon>
        <taxon>Enterobacterales</taxon>
        <taxon>Enterobacteriaceae</taxon>
        <taxon>Kluyvera</taxon>
    </lineage>
</organism>
<protein>
    <submittedName>
        <fullName evidence="1">Uncharacterized protein</fullName>
    </submittedName>
</protein>
<evidence type="ECO:0000313" key="1">
    <source>
        <dbReference type="EMBL" id="VFS90886.1"/>
    </source>
</evidence>
<keyword evidence="2" id="KW-1185">Reference proteome</keyword>
<evidence type="ECO:0000313" key="2">
    <source>
        <dbReference type="Proteomes" id="UP000401081"/>
    </source>
</evidence>
<reference evidence="1 2" key="1">
    <citation type="submission" date="2019-03" db="EMBL/GenBank/DDBJ databases">
        <authorList>
            <consortium name="Pathogen Informatics"/>
        </authorList>
    </citation>
    <scope>NUCLEOTIDE SEQUENCE [LARGE SCALE GENOMIC DNA]</scope>
    <source>
        <strain evidence="1 2">NCTC12993</strain>
    </source>
</reference>
<proteinExistence type="predicted"/>
<dbReference type="EMBL" id="CAADJD010000034">
    <property type="protein sequence ID" value="VFS90886.1"/>
    <property type="molecule type" value="Genomic_DNA"/>
</dbReference>
<gene>
    <name evidence="1" type="ORF">NCTC12993_07526</name>
</gene>
<accession>A0A485D1C3</accession>
<dbReference type="AlphaFoldDB" id="A0A485D1C3"/>
<name>A0A485D1C3_KLUCR</name>